<evidence type="ECO:0000256" key="4">
    <source>
        <dbReference type="RuleBase" id="RU000454"/>
    </source>
</evidence>
<dbReference type="Proteomes" id="UP000193986">
    <property type="component" value="Unassembled WGS sequence"/>
</dbReference>
<dbReference type="Pfam" id="PF00026">
    <property type="entry name" value="Asp"/>
    <property type="match status" value="1"/>
</dbReference>
<accession>A0A1Y2B7I0</accession>
<keyword evidence="7" id="KW-1185">Reference proteome</keyword>
<keyword evidence="4" id="KW-0645">Protease</keyword>
<dbReference type="GO" id="GO:0006508">
    <property type="term" value="P:proteolysis"/>
    <property type="evidence" value="ECO:0007669"/>
    <property type="project" value="UniProtKB-KW"/>
</dbReference>
<dbReference type="PROSITE" id="PS00141">
    <property type="entry name" value="ASP_PROTEASE"/>
    <property type="match status" value="1"/>
</dbReference>
<protein>
    <submittedName>
        <fullName evidence="6">Aspartic peptidase domain-containing protein</fullName>
    </submittedName>
</protein>
<dbReference type="InterPro" id="IPR021109">
    <property type="entry name" value="Peptidase_aspartic_dom_sf"/>
</dbReference>
<dbReference type="Gene3D" id="2.40.70.10">
    <property type="entry name" value="Acid Proteases"/>
    <property type="match status" value="2"/>
</dbReference>
<evidence type="ECO:0000256" key="3">
    <source>
        <dbReference type="PIRSR" id="PIRSR601461-1"/>
    </source>
</evidence>
<feature type="domain" description="Peptidase A1" evidence="5">
    <location>
        <begin position="17"/>
        <end position="350"/>
    </location>
</feature>
<dbReference type="CDD" id="cd05471">
    <property type="entry name" value="pepsin_like"/>
    <property type="match status" value="1"/>
</dbReference>
<evidence type="ECO:0000313" key="7">
    <source>
        <dbReference type="Proteomes" id="UP000193986"/>
    </source>
</evidence>
<keyword evidence="4" id="KW-0378">Hydrolase</keyword>
<proteinExistence type="inferred from homology"/>
<dbReference type="InParanoid" id="A0A1Y2B7I0"/>
<dbReference type="GO" id="GO:0004190">
    <property type="term" value="F:aspartic-type endopeptidase activity"/>
    <property type="evidence" value="ECO:0007669"/>
    <property type="project" value="UniProtKB-KW"/>
</dbReference>
<keyword evidence="2 4" id="KW-0064">Aspartyl protease</keyword>
<dbReference type="STRING" id="71784.A0A1Y2B7I0"/>
<name>A0A1Y2B7I0_9TREE</name>
<dbReference type="PRINTS" id="PR00792">
    <property type="entry name" value="PEPSIN"/>
</dbReference>
<gene>
    <name evidence="6" type="ORF">BCR39DRAFT_572051</name>
</gene>
<evidence type="ECO:0000256" key="2">
    <source>
        <dbReference type="ARBA" id="ARBA00022750"/>
    </source>
</evidence>
<dbReference type="InterPro" id="IPR033121">
    <property type="entry name" value="PEPTIDASE_A1"/>
</dbReference>
<evidence type="ECO:0000313" key="6">
    <source>
        <dbReference type="EMBL" id="ORY30798.1"/>
    </source>
</evidence>
<evidence type="ECO:0000256" key="1">
    <source>
        <dbReference type="ARBA" id="ARBA00007447"/>
    </source>
</evidence>
<feature type="active site" evidence="3">
    <location>
        <position position="265"/>
    </location>
</feature>
<dbReference type="GO" id="GO:0000324">
    <property type="term" value="C:fungal-type vacuole"/>
    <property type="evidence" value="ECO:0007669"/>
    <property type="project" value="TreeGrafter"/>
</dbReference>
<evidence type="ECO:0000259" key="5">
    <source>
        <dbReference type="PROSITE" id="PS51767"/>
    </source>
</evidence>
<dbReference type="PANTHER" id="PTHR47966:SF47">
    <property type="entry name" value="ENDOPEPTIDASE, PUTATIVE (AFU_ORTHOLOGUE AFUA_3G01220)-RELATED"/>
    <property type="match status" value="1"/>
</dbReference>
<comment type="similarity">
    <text evidence="1 4">Belongs to the peptidase A1 family.</text>
</comment>
<sequence length="350" mass="37422">MGDIRYSQEVTADDCSYSINITVGQQDFSVIFDTGSSDLWLHTANFTCLDTNGVAVPVVDCSLGPNAYDPKLSHTFEPLPFANHIFIEYGNNQNVTGFAAKDDATIGNIRVNSTTFGLIDRGFHFEGDNVTDGIIGFAAPVLTSDYNGSDPTNNTLANLAVYLPWFYQAVKEKLVAPYFSVILERSTLEQQNSTQTVYNLGSVTLGGIPDVPVTEATVTVPNIKFIEPIDGRNQSVLLWDTVVVDRVNFPGSQDINTTISQSVIDTGTTLIYLDDNTASAINDAFQPPAVFNAAFGFAEVDCTAKAPALNFTIGGVDFTVQSEDLISVVEPGAGCISSVVPAGSGPQSIL</sequence>
<dbReference type="AlphaFoldDB" id="A0A1Y2B7I0"/>
<dbReference type="PANTHER" id="PTHR47966">
    <property type="entry name" value="BETA-SITE APP-CLEAVING ENZYME, ISOFORM A-RELATED"/>
    <property type="match status" value="1"/>
</dbReference>
<dbReference type="InterPro" id="IPR034164">
    <property type="entry name" value="Pepsin-like_dom"/>
</dbReference>
<dbReference type="SUPFAM" id="SSF50630">
    <property type="entry name" value="Acid proteases"/>
    <property type="match status" value="1"/>
</dbReference>
<comment type="caution">
    <text evidence="6">The sequence shown here is derived from an EMBL/GenBank/DDBJ whole genome shotgun (WGS) entry which is preliminary data.</text>
</comment>
<dbReference type="EMBL" id="MCFC01000018">
    <property type="protein sequence ID" value="ORY30798.1"/>
    <property type="molecule type" value="Genomic_DNA"/>
</dbReference>
<dbReference type="InterPro" id="IPR001461">
    <property type="entry name" value="Aspartic_peptidase_A1"/>
</dbReference>
<reference evidence="6 7" key="1">
    <citation type="submission" date="2016-07" db="EMBL/GenBank/DDBJ databases">
        <title>Pervasive Adenine N6-methylation of Active Genes in Fungi.</title>
        <authorList>
            <consortium name="DOE Joint Genome Institute"/>
            <person name="Mondo S.J."/>
            <person name="Dannebaum R.O."/>
            <person name="Kuo R.C."/>
            <person name="Labutti K."/>
            <person name="Haridas S."/>
            <person name="Kuo A."/>
            <person name="Salamov A."/>
            <person name="Ahrendt S.R."/>
            <person name="Lipzen A."/>
            <person name="Sullivan W."/>
            <person name="Andreopoulos W.B."/>
            <person name="Clum A."/>
            <person name="Lindquist E."/>
            <person name="Daum C."/>
            <person name="Ramamoorthy G.K."/>
            <person name="Gryganskyi A."/>
            <person name="Culley D."/>
            <person name="Magnuson J.K."/>
            <person name="James T.Y."/>
            <person name="O'Malley M.A."/>
            <person name="Stajich J.E."/>
            <person name="Spatafora J.W."/>
            <person name="Visel A."/>
            <person name="Grigoriev I.V."/>
        </authorList>
    </citation>
    <scope>NUCLEOTIDE SEQUENCE [LARGE SCALE GENOMIC DNA]</scope>
    <source>
        <strain evidence="6 7">68-887.2</strain>
    </source>
</reference>
<organism evidence="6 7">
    <name type="scientific">Naematelia encephala</name>
    <dbReference type="NCBI Taxonomy" id="71784"/>
    <lineage>
        <taxon>Eukaryota</taxon>
        <taxon>Fungi</taxon>
        <taxon>Dikarya</taxon>
        <taxon>Basidiomycota</taxon>
        <taxon>Agaricomycotina</taxon>
        <taxon>Tremellomycetes</taxon>
        <taxon>Tremellales</taxon>
        <taxon>Naemateliaceae</taxon>
        <taxon>Naematelia</taxon>
    </lineage>
</organism>
<feature type="active site" evidence="3">
    <location>
        <position position="33"/>
    </location>
</feature>
<dbReference type="InterPro" id="IPR001969">
    <property type="entry name" value="Aspartic_peptidase_AS"/>
</dbReference>
<dbReference type="OrthoDB" id="15189at2759"/>
<dbReference type="PROSITE" id="PS51767">
    <property type="entry name" value="PEPTIDASE_A1"/>
    <property type="match status" value="1"/>
</dbReference>